<keyword evidence="1" id="KW-0472">Membrane</keyword>
<dbReference type="AlphaFoldDB" id="B5CNK3"/>
<organism evidence="2 3">
    <name type="scientific">[Ruminococcus] lactaris ATCC 29176</name>
    <dbReference type="NCBI Taxonomy" id="471875"/>
    <lineage>
        <taxon>Bacteria</taxon>
        <taxon>Bacillati</taxon>
        <taxon>Bacillota</taxon>
        <taxon>Clostridia</taxon>
        <taxon>Lachnospirales</taxon>
        <taxon>Lachnospiraceae</taxon>
        <taxon>Mediterraneibacter</taxon>
    </lineage>
</organism>
<reference evidence="2 3" key="2">
    <citation type="submission" date="2008-08" db="EMBL/GenBank/DDBJ databases">
        <authorList>
            <person name="Fulton L."/>
            <person name="Clifton S."/>
            <person name="Fulton B."/>
            <person name="Xu J."/>
            <person name="Minx P."/>
            <person name="Pepin K.H."/>
            <person name="Johnson M."/>
            <person name="Bhonagiri V."/>
            <person name="Nash W.E."/>
            <person name="Mardis E.R."/>
            <person name="Wilson R.K."/>
        </authorList>
    </citation>
    <scope>NUCLEOTIDE SEQUENCE [LARGE SCALE GENOMIC DNA]</scope>
    <source>
        <strain evidence="2 3">ATCC 29176</strain>
    </source>
</reference>
<dbReference type="Pfam" id="PF18975">
    <property type="entry name" value="DUF5711"/>
    <property type="match status" value="1"/>
</dbReference>
<evidence type="ECO:0000256" key="1">
    <source>
        <dbReference type="SAM" id="Phobius"/>
    </source>
</evidence>
<evidence type="ECO:0000313" key="2">
    <source>
        <dbReference type="EMBL" id="EDY33284.1"/>
    </source>
</evidence>
<keyword evidence="1" id="KW-0812">Transmembrane</keyword>
<accession>B5CNK3</accession>
<feature type="transmembrane region" description="Helical" evidence="1">
    <location>
        <begin position="39"/>
        <end position="60"/>
    </location>
</feature>
<reference evidence="2 3" key="1">
    <citation type="submission" date="2008-08" db="EMBL/GenBank/DDBJ databases">
        <title>Draft genome sequence of Ruminococcus lactaris ATCC 29176.</title>
        <authorList>
            <person name="Sudarsanam P."/>
            <person name="Ley R."/>
            <person name="Guruge J."/>
            <person name="Turnbaugh P.J."/>
            <person name="Mahowald M."/>
            <person name="Liep D."/>
            <person name="Gordon J."/>
        </authorList>
    </citation>
    <scope>NUCLEOTIDE SEQUENCE [LARGE SCALE GENOMIC DNA]</scope>
    <source>
        <strain evidence="2 3">ATCC 29176</strain>
    </source>
</reference>
<protein>
    <submittedName>
        <fullName evidence="2">Uncharacterized protein</fullName>
    </submittedName>
</protein>
<dbReference type="EMBL" id="ABOU02000028">
    <property type="protein sequence ID" value="EDY33284.1"/>
    <property type="molecule type" value="Genomic_DNA"/>
</dbReference>
<dbReference type="eggNOG" id="ENOG502ZBIU">
    <property type="taxonomic scope" value="Bacteria"/>
</dbReference>
<gene>
    <name evidence="2" type="ORF">RUMLAC_01039</name>
</gene>
<name>B5CNK3_9FIRM</name>
<sequence length="404" mass="45578">MIRGKPMAQRKIPYLKVVEPPENPKQLKKAERKVRWKKWEGAVSILILAVLAICGTYLLLDNKTYGTAREAASYTKEISDTSNYVQFAKGIIRYNRNGVVYLNKKNEEVWIQPTQIKTPMIEVKENAFAVADRGGNSIMVFTKDGLKGEIETTLPIEKIAISDQGIVSAILKNENSPQIISYDAAGNILVEQQITLGTTGYPVALDMTDDGMMLAVCYLYTDNGVVESRIGYYNFGATGKEKTDNRVTADQYEGTMLADVFFMGTDRSIAVGDNAFEIYSGKDTPKRLKEVKLDQEIRSVFHSDQYFGMILVNKEKSGNELRVYNRSGELIFSKEFTGEYKHGKIDGDEVILYEGRRCSIYKINGILKFEGRMSADIEEIFRAVGVNRYYVMSSNELKVVYLTK</sequence>
<dbReference type="Proteomes" id="UP000003254">
    <property type="component" value="Unassembled WGS sequence"/>
</dbReference>
<proteinExistence type="predicted"/>
<evidence type="ECO:0000313" key="3">
    <source>
        <dbReference type="Proteomes" id="UP000003254"/>
    </source>
</evidence>
<keyword evidence="3" id="KW-1185">Reference proteome</keyword>
<keyword evidence="1" id="KW-1133">Transmembrane helix</keyword>
<comment type="caution">
    <text evidence="2">The sequence shown here is derived from an EMBL/GenBank/DDBJ whole genome shotgun (WGS) entry which is preliminary data.</text>
</comment>
<dbReference type="SUPFAM" id="SSF75011">
    <property type="entry name" value="3-carboxy-cis,cis-mucoante lactonizing enzyme"/>
    <property type="match status" value="1"/>
</dbReference>
<dbReference type="InterPro" id="IPR043765">
    <property type="entry name" value="DUF5711"/>
</dbReference>
<dbReference type="HOGENOM" id="CLU_043795_1_0_9"/>